<dbReference type="Proteomes" id="UP000050901">
    <property type="component" value="Unassembled WGS sequence"/>
</dbReference>
<evidence type="ECO:0000256" key="6">
    <source>
        <dbReference type="ARBA" id="ARBA00023136"/>
    </source>
</evidence>
<feature type="transmembrane region" description="Helical" evidence="10">
    <location>
        <begin position="304"/>
        <end position="323"/>
    </location>
</feature>
<feature type="transmembrane region" description="Helical" evidence="10">
    <location>
        <begin position="360"/>
        <end position="386"/>
    </location>
</feature>
<keyword evidence="7" id="KW-0869">Chloride channel</keyword>
<evidence type="ECO:0000313" key="12">
    <source>
        <dbReference type="Proteomes" id="UP000050901"/>
    </source>
</evidence>
<evidence type="ECO:0000256" key="3">
    <source>
        <dbReference type="ARBA" id="ARBA00022692"/>
    </source>
</evidence>
<accession>A0A0R1P2H0</accession>
<sequence>MRIEKSSDSRALAIATIVMGIIAGASSGLLSIVLDATERVFFHFTETNAIPVAFSATPLNRLLAPIIGALIVSVVWYFMQLHYRPVKLGKAVDGEKMPMGATIMHVTAQVFYVGTGGSIGRELAPREAGAMWAQSWIRLGDQIGWLKLAPEDRRLLIAAAAGAGFAGVYIAPITGAMFCLEILYKKIDKKAVIVSLTMAAIATMVGAIVKGWQPYYLVASRQFSLRLIPFVVIVAPLMGFLGTWYKRLIGRASALRVKDRRIFITMPLAGALTGAVACFFPEIMGNGRGVAQMAINVTSVSHSAVALLLFGFFAKGLVTLATISGGGYGGTLTPSIAMGSSLGVLLGMIFIQAMPGEPLMQFAVLGAAFFLAATQQAPLMAMFMLFEVCHLNFSALLPLGLGVALSMAISSWMQAKKA</sequence>
<dbReference type="Pfam" id="PF00654">
    <property type="entry name" value="Voltage_CLC"/>
    <property type="match status" value="1"/>
</dbReference>
<dbReference type="PATRIC" id="fig|1423771.3.peg.907"/>
<keyword evidence="4 10" id="KW-1133">Transmembrane helix</keyword>
<proteinExistence type="predicted"/>
<evidence type="ECO:0000256" key="2">
    <source>
        <dbReference type="ARBA" id="ARBA00022448"/>
    </source>
</evidence>
<evidence type="ECO:0000256" key="5">
    <source>
        <dbReference type="ARBA" id="ARBA00023065"/>
    </source>
</evidence>
<feature type="transmembrane region" description="Helical" evidence="10">
    <location>
        <begin position="335"/>
        <end position="354"/>
    </location>
</feature>
<feature type="transmembrane region" description="Helical" evidence="10">
    <location>
        <begin position="223"/>
        <end position="241"/>
    </location>
</feature>
<keyword evidence="9" id="KW-0407">Ion channel</keyword>
<evidence type="ECO:0000256" key="10">
    <source>
        <dbReference type="SAM" id="Phobius"/>
    </source>
</evidence>
<keyword evidence="6 10" id="KW-0472">Membrane</keyword>
<comment type="caution">
    <text evidence="11">The sequence shown here is derived from an EMBL/GenBank/DDBJ whole genome shotgun (WGS) entry which is preliminary data.</text>
</comment>
<dbReference type="PRINTS" id="PR00762">
    <property type="entry name" value="CLCHANNEL"/>
</dbReference>
<evidence type="ECO:0000256" key="7">
    <source>
        <dbReference type="ARBA" id="ARBA00023173"/>
    </source>
</evidence>
<name>A0A0R1P2H0_LIMMU</name>
<dbReference type="EMBL" id="AZEQ01000002">
    <property type="protein sequence ID" value="KRL26765.1"/>
    <property type="molecule type" value="Genomic_DNA"/>
</dbReference>
<dbReference type="GO" id="GO:0034707">
    <property type="term" value="C:chloride channel complex"/>
    <property type="evidence" value="ECO:0007669"/>
    <property type="project" value="UniProtKB-KW"/>
</dbReference>
<keyword evidence="3 10" id="KW-0812">Transmembrane</keyword>
<evidence type="ECO:0000256" key="9">
    <source>
        <dbReference type="ARBA" id="ARBA00023303"/>
    </source>
</evidence>
<comment type="subcellular location">
    <subcellularLocation>
        <location evidence="1">Membrane</location>
        <topology evidence="1">Multi-pass membrane protein</topology>
    </subcellularLocation>
</comment>
<reference evidence="11 12" key="1">
    <citation type="journal article" date="2015" name="Genome Announc.">
        <title>Expanding the biotechnology potential of lactobacilli through comparative genomics of 213 strains and associated genera.</title>
        <authorList>
            <person name="Sun Z."/>
            <person name="Harris H.M."/>
            <person name="McCann A."/>
            <person name="Guo C."/>
            <person name="Argimon S."/>
            <person name="Zhang W."/>
            <person name="Yang X."/>
            <person name="Jeffery I.B."/>
            <person name="Cooney J.C."/>
            <person name="Kagawa T.F."/>
            <person name="Liu W."/>
            <person name="Song Y."/>
            <person name="Salvetti E."/>
            <person name="Wrobel A."/>
            <person name="Rasinkangas P."/>
            <person name="Parkhill J."/>
            <person name="Rea M.C."/>
            <person name="O'Sullivan O."/>
            <person name="Ritari J."/>
            <person name="Douillard F.P."/>
            <person name="Paul Ross R."/>
            <person name="Yang R."/>
            <person name="Briner A.E."/>
            <person name="Felis G.E."/>
            <person name="de Vos W.M."/>
            <person name="Barrangou R."/>
            <person name="Klaenhammer T.R."/>
            <person name="Caufield P.W."/>
            <person name="Cui Y."/>
            <person name="Zhang H."/>
            <person name="O'Toole P.W."/>
        </authorList>
    </citation>
    <scope>NUCLEOTIDE SEQUENCE [LARGE SCALE GENOMIC DNA]</scope>
    <source>
        <strain evidence="11 12">DSM 13345</strain>
    </source>
</reference>
<organism evidence="11 12">
    <name type="scientific">Limosilactobacillus mucosae DSM 13345</name>
    <dbReference type="NCBI Taxonomy" id="1423771"/>
    <lineage>
        <taxon>Bacteria</taxon>
        <taxon>Bacillati</taxon>
        <taxon>Bacillota</taxon>
        <taxon>Bacilli</taxon>
        <taxon>Lactobacillales</taxon>
        <taxon>Lactobacillaceae</taxon>
        <taxon>Limosilactobacillus</taxon>
    </lineage>
</organism>
<dbReference type="PANTHER" id="PTHR43427:SF6">
    <property type="entry name" value="CHLORIDE CHANNEL PROTEIN CLC-E"/>
    <property type="match status" value="1"/>
</dbReference>
<dbReference type="InterPro" id="IPR001807">
    <property type="entry name" value="ClC"/>
</dbReference>
<feature type="transmembrane region" description="Helical" evidence="10">
    <location>
        <begin position="12"/>
        <end position="34"/>
    </location>
</feature>
<protein>
    <recommendedName>
        <fullName evidence="13">Chloride channel protein</fullName>
    </recommendedName>
</protein>
<feature type="transmembrane region" description="Helical" evidence="10">
    <location>
        <begin position="262"/>
        <end position="284"/>
    </location>
</feature>
<evidence type="ECO:0000256" key="8">
    <source>
        <dbReference type="ARBA" id="ARBA00023214"/>
    </source>
</evidence>
<feature type="transmembrane region" description="Helical" evidence="10">
    <location>
        <begin position="192"/>
        <end position="211"/>
    </location>
</feature>
<feature type="transmembrane region" description="Helical" evidence="10">
    <location>
        <begin position="62"/>
        <end position="79"/>
    </location>
</feature>
<keyword evidence="2" id="KW-0813">Transport</keyword>
<dbReference type="AlphaFoldDB" id="A0A0R1P2H0"/>
<keyword evidence="5" id="KW-0406">Ion transport</keyword>
<evidence type="ECO:0000256" key="4">
    <source>
        <dbReference type="ARBA" id="ARBA00022989"/>
    </source>
</evidence>
<dbReference type="Gene3D" id="1.10.3080.10">
    <property type="entry name" value="Clc chloride channel"/>
    <property type="match status" value="1"/>
</dbReference>
<feature type="transmembrane region" description="Helical" evidence="10">
    <location>
        <begin position="155"/>
        <end position="180"/>
    </location>
</feature>
<dbReference type="InterPro" id="IPR050368">
    <property type="entry name" value="ClC-type_chloride_channel"/>
</dbReference>
<dbReference type="GO" id="GO:0005254">
    <property type="term" value="F:chloride channel activity"/>
    <property type="evidence" value="ECO:0007669"/>
    <property type="project" value="UniProtKB-KW"/>
</dbReference>
<evidence type="ECO:0000256" key="1">
    <source>
        <dbReference type="ARBA" id="ARBA00004141"/>
    </source>
</evidence>
<feature type="transmembrane region" description="Helical" evidence="10">
    <location>
        <begin position="100"/>
        <end position="119"/>
    </location>
</feature>
<dbReference type="SUPFAM" id="SSF81340">
    <property type="entry name" value="Clc chloride channel"/>
    <property type="match status" value="1"/>
</dbReference>
<dbReference type="PANTHER" id="PTHR43427">
    <property type="entry name" value="CHLORIDE CHANNEL PROTEIN CLC-E"/>
    <property type="match status" value="1"/>
</dbReference>
<dbReference type="InterPro" id="IPR014743">
    <property type="entry name" value="Cl-channel_core"/>
</dbReference>
<evidence type="ECO:0008006" key="13">
    <source>
        <dbReference type="Google" id="ProtNLM"/>
    </source>
</evidence>
<gene>
    <name evidence="11" type="ORF">FC47_GL000899</name>
</gene>
<keyword evidence="8" id="KW-0868">Chloride</keyword>
<evidence type="ECO:0000313" key="11">
    <source>
        <dbReference type="EMBL" id="KRL26765.1"/>
    </source>
</evidence>
<feature type="transmembrane region" description="Helical" evidence="10">
    <location>
        <begin position="393"/>
        <end position="413"/>
    </location>
</feature>